<dbReference type="OrthoDB" id="34333at10239"/>
<evidence type="ECO:0000313" key="2">
    <source>
        <dbReference type="Proteomes" id="UP000031803"/>
    </source>
</evidence>
<reference evidence="1 2" key="1">
    <citation type="submission" date="2014-12" db="EMBL/GenBank/DDBJ databases">
        <title>Complete genome sequences of three Vibrio cholerae specific bacteriophages.</title>
        <authorList>
            <person name="Bhandare S.G."/>
            <person name="Warry A."/>
            <person name="Emes R.D."/>
            <person name="Hooton S.P.T."/>
            <person name="Barrow P.A."/>
            <person name="Atterbury R.J."/>
        </authorList>
    </citation>
    <scope>NUCLEOTIDE SEQUENCE [LARGE SCALE GENOMIC DNA]</scope>
</reference>
<dbReference type="GeneID" id="26625607"/>
<dbReference type="Proteomes" id="UP000031803">
    <property type="component" value="Segment"/>
</dbReference>
<dbReference type="RefSeq" id="YP_009198529.1">
    <property type="nucleotide sequence ID" value="NC_028799.1"/>
</dbReference>
<evidence type="ECO:0000313" key="1">
    <source>
        <dbReference type="EMBL" id="AJF40669.1"/>
    </source>
</evidence>
<dbReference type="KEGG" id="vg:26625607"/>
<keyword evidence="2" id="KW-1185">Reference proteome</keyword>
<dbReference type="EMBL" id="KP280062">
    <property type="protein sequence ID" value="AJF40669.1"/>
    <property type="molecule type" value="Genomic_DNA"/>
</dbReference>
<sequence length="77" mass="8633">MAIETQAPKSNAKKEYAGYLNLKIKDKQGNFHSIPAFIGLENDKPIHRALLKKAEAGETEFEIVGYVNIKDDSEIEL</sequence>
<proteinExistence type="predicted"/>
<accession>A0A0B5HAC7</accession>
<name>A0A0B5HAC7_9CAUD</name>
<protein>
    <submittedName>
        <fullName evidence="1">Uncharacterized protein</fullName>
    </submittedName>
</protein>
<organism evidence="1 2">
    <name type="scientific">Vibrio phage phi 1</name>
    <dbReference type="NCBI Taxonomy" id="1589297"/>
    <lineage>
        <taxon>Viruses</taxon>
        <taxon>Duplodnaviria</taxon>
        <taxon>Heunggongvirae</taxon>
        <taxon>Uroviricota</taxon>
        <taxon>Caudoviricetes</taxon>
        <taxon>Schitoviridae</taxon>
        <taxon>Pacinivirus</taxon>
        <taxon>Pacinivirus phi1</taxon>
    </lineage>
</organism>
<gene>
    <name evidence="1" type="ORF">SBVP1_0011</name>
</gene>